<dbReference type="RefSeq" id="WP_379268530.1">
    <property type="nucleotide sequence ID" value="NZ_JBHUGT010000026.1"/>
</dbReference>
<protein>
    <submittedName>
        <fullName evidence="9">Copper resistance protein CopC</fullName>
    </submittedName>
</protein>
<dbReference type="InterPro" id="IPR014755">
    <property type="entry name" value="Cu-Rt/internalin_Ig-like"/>
</dbReference>
<evidence type="ECO:0000256" key="7">
    <source>
        <dbReference type="SAM" id="SignalP"/>
    </source>
</evidence>
<name>A0ABW5QQP9_9BACL</name>
<evidence type="ECO:0000256" key="1">
    <source>
        <dbReference type="ARBA" id="ARBA00004196"/>
    </source>
</evidence>
<evidence type="ECO:0000256" key="4">
    <source>
        <dbReference type="ARBA" id="ARBA00023008"/>
    </source>
</evidence>
<dbReference type="InterPro" id="IPR007348">
    <property type="entry name" value="CopC_dom"/>
</dbReference>
<dbReference type="Proteomes" id="UP001597493">
    <property type="component" value="Unassembled WGS sequence"/>
</dbReference>
<dbReference type="PANTHER" id="PTHR34820:SF4">
    <property type="entry name" value="INNER MEMBRANE PROTEIN YEBZ"/>
    <property type="match status" value="1"/>
</dbReference>
<evidence type="ECO:0000256" key="3">
    <source>
        <dbReference type="ARBA" id="ARBA00022729"/>
    </source>
</evidence>
<feature type="signal peptide" evidence="7">
    <location>
        <begin position="1"/>
        <end position="21"/>
    </location>
</feature>
<keyword evidence="6" id="KW-1133">Transmembrane helix</keyword>
<comment type="caution">
    <text evidence="9">The sequence shown here is derived from an EMBL/GenBank/DDBJ whole genome shotgun (WGS) entry which is preliminary data.</text>
</comment>
<keyword evidence="3 7" id="KW-0732">Signal</keyword>
<feature type="transmembrane region" description="Helical" evidence="6">
    <location>
        <begin position="166"/>
        <end position="185"/>
    </location>
</feature>
<sequence>MKRILIIALMLLFAVPGLASAHSYMEQSTPAKDETVAASPDQITMTFNTDIEKLSSFKLYNEAGEEMPVSGISVNGAELSGTVAEPLANGAYTVKWVIIGEDGHTVNGEYAFTVAAEEQAASPSPAASETATPEASVEPTATPAQSAAPDQADNGSANAETNNPNMGAAIAIGVIIIVAAIILILRSRKK</sequence>
<gene>
    <name evidence="9" type="ORF">ACFSW5_00415</name>
</gene>
<feature type="compositionally biased region" description="Low complexity" evidence="5">
    <location>
        <begin position="121"/>
        <end position="136"/>
    </location>
</feature>
<dbReference type="SUPFAM" id="SSF81296">
    <property type="entry name" value="E set domains"/>
    <property type="match status" value="1"/>
</dbReference>
<evidence type="ECO:0000313" key="10">
    <source>
        <dbReference type="Proteomes" id="UP001597493"/>
    </source>
</evidence>
<reference evidence="10" key="1">
    <citation type="journal article" date="2019" name="Int. J. Syst. Evol. Microbiol.">
        <title>The Global Catalogue of Microorganisms (GCM) 10K type strain sequencing project: providing services to taxonomists for standard genome sequencing and annotation.</title>
        <authorList>
            <consortium name="The Broad Institute Genomics Platform"/>
            <consortium name="The Broad Institute Genome Sequencing Center for Infectious Disease"/>
            <person name="Wu L."/>
            <person name="Ma J."/>
        </authorList>
    </citation>
    <scope>NUCLEOTIDE SEQUENCE [LARGE SCALE GENOMIC DNA]</scope>
    <source>
        <strain evidence="10">TISTR 1827</strain>
    </source>
</reference>
<dbReference type="InterPro" id="IPR032694">
    <property type="entry name" value="CopC/D"/>
</dbReference>
<keyword evidence="2" id="KW-0479">Metal-binding</keyword>
<dbReference type="Pfam" id="PF04234">
    <property type="entry name" value="CopC"/>
    <property type="match status" value="1"/>
</dbReference>
<dbReference type="EMBL" id="JBHUMY010000001">
    <property type="protein sequence ID" value="MFD2658723.1"/>
    <property type="molecule type" value="Genomic_DNA"/>
</dbReference>
<feature type="chain" id="PRO_5046519667" evidence="7">
    <location>
        <begin position="22"/>
        <end position="190"/>
    </location>
</feature>
<keyword evidence="4" id="KW-0186">Copper</keyword>
<dbReference type="Gene3D" id="2.60.40.1220">
    <property type="match status" value="1"/>
</dbReference>
<evidence type="ECO:0000256" key="2">
    <source>
        <dbReference type="ARBA" id="ARBA00022723"/>
    </source>
</evidence>
<organism evidence="9 10">
    <name type="scientific">Paenibacillus thailandensis</name>
    <dbReference type="NCBI Taxonomy" id="393250"/>
    <lineage>
        <taxon>Bacteria</taxon>
        <taxon>Bacillati</taxon>
        <taxon>Bacillota</taxon>
        <taxon>Bacilli</taxon>
        <taxon>Bacillales</taxon>
        <taxon>Paenibacillaceae</taxon>
        <taxon>Paenibacillus</taxon>
    </lineage>
</organism>
<keyword evidence="6" id="KW-0812">Transmembrane</keyword>
<evidence type="ECO:0000313" key="9">
    <source>
        <dbReference type="EMBL" id="MFD2658723.1"/>
    </source>
</evidence>
<accession>A0ABW5QQP9</accession>
<evidence type="ECO:0000256" key="5">
    <source>
        <dbReference type="SAM" id="MobiDB-lite"/>
    </source>
</evidence>
<evidence type="ECO:0000256" key="6">
    <source>
        <dbReference type="SAM" id="Phobius"/>
    </source>
</evidence>
<keyword evidence="6" id="KW-0472">Membrane</keyword>
<proteinExistence type="predicted"/>
<dbReference type="InterPro" id="IPR014756">
    <property type="entry name" value="Ig_E-set"/>
</dbReference>
<feature type="domain" description="CopC" evidence="8">
    <location>
        <begin position="22"/>
        <end position="114"/>
    </location>
</feature>
<dbReference type="PANTHER" id="PTHR34820">
    <property type="entry name" value="INNER MEMBRANE PROTEIN YEBZ"/>
    <property type="match status" value="1"/>
</dbReference>
<evidence type="ECO:0000259" key="8">
    <source>
        <dbReference type="Pfam" id="PF04234"/>
    </source>
</evidence>
<keyword evidence="10" id="KW-1185">Reference proteome</keyword>
<feature type="region of interest" description="Disordered" evidence="5">
    <location>
        <begin position="121"/>
        <end position="160"/>
    </location>
</feature>
<comment type="subcellular location">
    <subcellularLocation>
        <location evidence="1">Cell envelope</location>
    </subcellularLocation>
</comment>